<dbReference type="PANTHER" id="PTHR45663">
    <property type="entry name" value="GEO12009P1"/>
    <property type="match status" value="1"/>
</dbReference>
<evidence type="ECO:0000259" key="2">
    <source>
        <dbReference type="PROSITE" id="PS51352"/>
    </source>
</evidence>
<dbReference type="Proteomes" id="UP000500961">
    <property type="component" value="Chromosome"/>
</dbReference>
<dbReference type="PROSITE" id="PS51257">
    <property type="entry name" value="PROKAR_LIPOPROTEIN"/>
    <property type="match status" value="1"/>
</dbReference>
<dbReference type="AlphaFoldDB" id="A0A7D4CFI5"/>
<keyword evidence="4" id="KW-1185">Reference proteome</keyword>
<protein>
    <submittedName>
        <fullName evidence="3">Thiol reductase thioredoxin</fullName>
    </submittedName>
</protein>
<accession>A0A7D4CFI5</accession>
<proteinExistence type="predicted"/>
<feature type="signal peptide" evidence="1">
    <location>
        <begin position="1"/>
        <end position="19"/>
    </location>
</feature>
<dbReference type="PANTHER" id="PTHR45663:SF11">
    <property type="entry name" value="GEO12009P1"/>
    <property type="match status" value="1"/>
</dbReference>
<dbReference type="SUPFAM" id="SSF52833">
    <property type="entry name" value="Thioredoxin-like"/>
    <property type="match status" value="1"/>
</dbReference>
<keyword evidence="1" id="KW-0732">Signal</keyword>
<evidence type="ECO:0000256" key="1">
    <source>
        <dbReference type="SAM" id="SignalP"/>
    </source>
</evidence>
<sequence>MRKLAVLFPIMTVALLALGACNGSSAKQAEGEPVSTDKPVKEKEKYAIEITRDYFLKNILDYTKGADNMKYLGDKPAIVDFWASWCGPCRIAGPILEELAKEYDGQIYVYKVNTQTEQQIAGELGIQSIPTFIFFPVDGKPFATSGIARTPEETKKMFKEIIDKELLKKSK</sequence>
<dbReference type="InterPro" id="IPR013766">
    <property type="entry name" value="Thioredoxin_domain"/>
</dbReference>
<reference evidence="3 4" key="1">
    <citation type="submission" date="2019-07" db="EMBL/GenBank/DDBJ databases">
        <title>Thalassofilum flectens gen. nov., sp. nov., a novel moderate thermophilic anaerobe from a shallow sea hot spring in Kunashir Island (Russia), representing a new family in the order Bacteroidales, and proposal of Thalassofilacea fam. nov.</title>
        <authorList>
            <person name="Kochetkova T.V."/>
            <person name="Podosokorskaya O.A."/>
            <person name="Novikov A."/>
            <person name="Elcheninov A.G."/>
            <person name="Toshchakov S.V."/>
            <person name="Kublanov I.V."/>
        </authorList>
    </citation>
    <scope>NUCLEOTIDE SEQUENCE [LARGE SCALE GENOMIC DNA]</scope>
    <source>
        <strain evidence="3 4">38-H</strain>
    </source>
</reference>
<evidence type="ECO:0000313" key="3">
    <source>
        <dbReference type="EMBL" id="QKG79066.1"/>
    </source>
</evidence>
<evidence type="ECO:0000313" key="4">
    <source>
        <dbReference type="Proteomes" id="UP000500961"/>
    </source>
</evidence>
<dbReference type="GO" id="GO:0045454">
    <property type="term" value="P:cell redox homeostasis"/>
    <property type="evidence" value="ECO:0007669"/>
    <property type="project" value="TreeGrafter"/>
</dbReference>
<name>A0A7D4CFI5_9BACT</name>
<dbReference type="CDD" id="cd02947">
    <property type="entry name" value="TRX_family"/>
    <property type="match status" value="1"/>
</dbReference>
<dbReference type="EMBL" id="CP041345">
    <property type="protein sequence ID" value="QKG79066.1"/>
    <property type="molecule type" value="Genomic_DNA"/>
</dbReference>
<dbReference type="InterPro" id="IPR036249">
    <property type="entry name" value="Thioredoxin-like_sf"/>
</dbReference>
<dbReference type="Pfam" id="PF00085">
    <property type="entry name" value="Thioredoxin"/>
    <property type="match status" value="1"/>
</dbReference>
<dbReference type="Gene3D" id="3.40.30.10">
    <property type="entry name" value="Glutaredoxin"/>
    <property type="match status" value="1"/>
</dbReference>
<dbReference type="GO" id="GO:0015035">
    <property type="term" value="F:protein-disulfide reductase activity"/>
    <property type="evidence" value="ECO:0007669"/>
    <property type="project" value="TreeGrafter"/>
</dbReference>
<dbReference type="PROSITE" id="PS51352">
    <property type="entry name" value="THIOREDOXIN_2"/>
    <property type="match status" value="1"/>
</dbReference>
<dbReference type="RefSeq" id="WP_173072584.1">
    <property type="nucleotide sequence ID" value="NZ_CP041345.1"/>
</dbReference>
<dbReference type="KEGG" id="ttz:FHG85_01895"/>
<dbReference type="PRINTS" id="PR00421">
    <property type="entry name" value="THIOREDOXIN"/>
</dbReference>
<dbReference type="GO" id="GO:0005829">
    <property type="term" value="C:cytosol"/>
    <property type="evidence" value="ECO:0007669"/>
    <property type="project" value="TreeGrafter"/>
</dbReference>
<feature type="chain" id="PRO_5029443326" evidence="1">
    <location>
        <begin position="20"/>
        <end position="171"/>
    </location>
</feature>
<feature type="domain" description="Thioredoxin" evidence="2">
    <location>
        <begin position="4"/>
        <end position="163"/>
    </location>
</feature>
<gene>
    <name evidence="3" type="ORF">FHG85_01895</name>
</gene>
<organism evidence="3 4">
    <name type="scientific">Tenuifilum thalassicum</name>
    <dbReference type="NCBI Taxonomy" id="2590900"/>
    <lineage>
        <taxon>Bacteria</taxon>
        <taxon>Pseudomonadati</taxon>
        <taxon>Bacteroidota</taxon>
        <taxon>Bacteroidia</taxon>
        <taxon>Bacteroidales</taxon>
        <taxon>Tenuifilaceae</taxon>
        <taxon>Tenuifilum</taxon>
    </lineage>
</organism>